<keyword evidence="3" id="KW-0732">Signal</keyword>
<evidence type="ECO:0000256" key="1">
    <source>
        <dbReference type="ARBA" id="ARBA00022645"/>
    </source>
</evidence>
<dbReference type="InterPro" id="IPR029058">
    <property type="entry name" value="AB_hydrolase_fold"/>
</dbReference>
<evidence type="ECO:0000313" key="7">
    <source>
        <dbReference type="EMBL" id="TGY92934.1"/>
    </source>
</evidence>
<keyword evidence="4" id="KW-0378">Hydrolase</keyword>
<dbReference type="Gene3D" id="3.40.50.1820">
    <property type="entry name" value="alpha/beta hydrolase"/>
    <property type="match status" value="1"/>
</dbReference>
<proteinExistence type="predicted"/>
<dbReference type="GO" id="GO:0006508">
    <property type="term" value="P:proteolysis"/>
    <property type="evidence" value="ECO:0007669"/>
    <property type="project" value="UniProtKB-KW"/>
</dbReference>
<protein>
    <submittedName>
        <fullName evidence="7">Peptidase S10</fullName>
    </submittedName>
</protein>
<gene>
    <name evidence="7" type="ORF">E5162_07655</name>
</gene>
<feature type="region of interest" description="Disordered" evidence="6">
    <location>
        <begin position="22"/>
        <end position="51"/>
    </location>
</feature>
<dbReference type="PANTHER" id="PTHR11802:SF3">
    <property type="entry name" value="RETINOID-INDUCIBLE SERINE CARBOXYPEPTIDASE"/>
    <property type="match status" value="1"/>
</dbReference>
<dbReference type="Pfam" id="PF00450">
    <property type="entry name" value="Peptidase_S10"/>
    <property type="match status" value="1"/>
</dbReference>
<dbReference type="AlphaFoldDB" id="A0A4S2HAI6"/>
<keyword evidence="1" id="KW-0121">Carboxypeptidase</keyword>
<evidence type="ECO:0000256" key="6">
    <source>
        <dbReference type="SAM" id="MobiDB-lite"/>
    </source>
</evidence>
<evidence type="ECO:0000256" key="4">
    <source>
        <dbReference type="ARBA" id="ARBA00022801"/>
    </source>
</evidence>
<evidence type="ECO:0000256" key="5">
    <source>
        <dbReference type="ARBA" id="ARBA00023180"/>
    </source>
</evidence>
<comment type="caution">
    <text evidence="7">The sequence shown here is derived from an EMBL/GenBank/DDBJ whole genome shotgun (WGS) entry which is preliminary data.</text>
</comment>
<dbReference type="Proteomes" id="UP000305451">
    <property type="component" value="Unassembled WGS sequence"/>
</dbReference>
<dbReference type="OrthoDB" id="9770107at2"/>
<dbReference type="EMBL" id="SRXV01000002">
    <property type="protein sequence ID" value="TGY92934.1"/>
    <property type="molecule type" value="Genomic_DNA"/>
</dbReference>
<feature type="compositionally biased region" description="Low complexity" evidence="6">
    <location>
        <begin position="22"/>
        <end position="40"/>
    </location>
</feature>
<dbReference type="GO" id="GO:0004185">
    <property type="term" value="F:serine-type carboxypeptidase activity"/>
    <property type="evidence" value="ECO:0007669"/>
    <property type="project" value="InterPro"/>
</dbReference>
<evidence type="ECO:0000256" key="3">
    <source>
        <dbReference type="ARBA" id="ARBA00022729"/>
    </source>
</evidence>
<keyword evidence="2" id="KW-0645">Protease</keyword>
<organism evidence="7 8">
    <name type="scientific">Marinicauda pacifica</name>
    <dbReference type="NCBI Taxonomy" id="1133559"/>
    <lineage>
        <taxon>Bacteria</taxon>
        <taxon>Pseudomonadati</taxon>
        <taxon>Pseudomonadota</taxon>
        <taxon>Alphaproteobacteria</taxon>
        <taxon>Maricaulales</taxon>
        <taxon>Maricaulaceae</taxon>
        <taxon>Marinicauda</taxon>
    </lineage>
</organism>
<reference evidence="7 8" key="1">
    <citation type="journal article" date="2013" name="Int. J. Syst. Evol. Microbiol.">
        <title>Marinicauda pacifica gen. nov., sp. nov., a prosthecate alphaproteobacterium of the family Hyphomonadaceae isolated from deep seawater.</title>
        <authorList>
            <person name="Zhang X.Y."/>
            <person name="Li G.W."/>
            <person name="Wang C.S."/>
            <person name="Zhang Y.J."/>
            <person name="Xu X.W."/>
            <person name="Li H."/>
            <person name="Liu A."/>
            <person name="Liu C."/>
            <person name="Xie B.B."/>
            <person name="Qin Q.L."/>
            <person name="Xu Z."/>
            <person name="Chen X.L."/>
            <person name="Zhou B.C."/>
            <person name="Zhang Y.Z."/>
        </authorList>
    </citation>
    <scope>NUCLEOTIDE SEQUENCE [LARGE SCALE GENOMIC DNA]</scope>
    <source>
        <strain evidence="7 8">P-1 km-3</strain>
    </source>
</reference>
<dbReference type="SUPFAM" id="SSF53474">
    <property type="entry name" value="alpha/beta-Hydrolases"/>
    <property type="match status" value="1"/>
</dbReference>
<dbReference type="PANTHER" id="PTHR11802">
    <property type="entry name" value="SERINE PROTEASE FAMILY S10 SERINE CARBOXYPEPTIDASE"/>
    <property type="match status" value="1"/>
</dbReference>
<dbReference type="RefSeq" id="WP_135944548.1">
    <property type="nucleotide sequence ID" value="NZ_BMEI01000002.1"/>
</dbReference>
<accession>A0A4S2HAI6</accession>
<name>A0A4S2HAI6_9PROT</name>
<keyword evidence="8" id="KW-1185">Reference proteome</keyword>
<evidence type="ECO:0000256" key="2">
    <source>
        <dbReference type="ARBA" id="ARBA00022670"/>
    </source>
</evidence>
<dbReference type="PROSITE" id="PS51257">
    <property type="entry name" value="PROKAR_LIPOPROTEIN"/>
    <property type="match status" value="1"/>
</dbReference>
<dbReference type="InterPro" id="IPR001563">
    <property type="entry name" value="Peptidase_S10"/>
</dbReference>
<evidence type="ECO:0000313" key="8">
    <source>
        <dbReference type="Proteomes" id="UP000305451"/>
    </source>
</evidence>
<keyword evidence="5" id="KW-0325">Glycoprotein</keyword>
<sequence>MRALLTTGLTGLVLALGGCGPAPETPSASAPQEAAPAAAPSQPPAPPAAPRRFEFQGEGVFGGEAVAYRMIAEDTLVPAPEGRPGARYFSFTYLREDGGDTASRPVVFIFNGGPGSASIWMHMGLFGPRRIAMDDPVNPPVTAPFALEDNPYSILDVADLVLIDPPGTGFSEILPGGDPSDFYGTQADAAATAAFIESWLIEHERWNSPRYLVGASYGTTRAAMTARNLAGGPMNRSQRMTAISLDGIVLIGQALLSPDGANEEQAAGLGAMAAAAWYHGQAGEGETLDAFVAQAERFAVEDYLPALYLGDALQGEARAGIAAQLSRFTGLSPARLQAEKLRPSTAVFRSALLEEDGLHLGAYDARFTLPATGEPGRPDPVGDDPAMAQYTPSYVAGLRQYLDETGVAIGAPYQAIAFGVNSAWDYTVRPPASDAVEALAGVMRANRDLRVMVATGQMDLVTHTGSADYLVRHGGLAQDRVISRRYPSGHMPYLGDDSARPLSEDLRAFVTGGE</sequence>